<evidence type="ECO:0000256" key="1">
    <source>
        <dbReference type="ARBA" id="ARBA00007198"/>
    </source>
</evidence>
<dbReference type="EMBL" id="ATHO01000013">
    <property type="protein sequence ID" value="EQB13876.1"/>
    <property type="molecule type" value="Genomic_DNA"/>
</dbReference>
<dbReference type="PATRIC" id="fig|1329909.3.peg.372"/>
<evidence type="ECO:0000256" key="2">
    <source>
        <dbReference type="ARBA" id="ARBA00023002"/>
    </source>
</evidence>
<dbReference type="AlphaFoldDB" id="T0HC28"/>
<dbReference type="Gene3D" id="3.40.30.10">
    <property type="entry name" value="Glutaredoxin"/>
    <property type="match status" value="1"/>
</dbReference>
<dbReference type="InterPro" id="IPR006660">
    <property type="entry name" value="Arsenate_reductase-like"/>
</dbReference>
<sequence>MKATIWHNPRCSKSRAALAILEAAPGVEVEVVEYLKTPPTRAEIEAVLRQAGVRASEAVRKGEPVVKDIGLDVTDDKAVLDAMAAHPILIERAIVITEKGAVIARPPERASEVLQRASRKFSDF</sequence>
<evidence type="ECO:0000256" key="3">
    <source>
        <dbReference type="PROSITE-ProRule" id="PRU01282"/>
    </source>
</evidence>
<dbReference type="SUPFAM" id="SSF52833">
    <property type="entry name" value="Thioredoxin-like"/>
    <property type="match status" value="1"/>
</dbReference>
<comment type="caution">
    <text evidence="5">The sequence shown here is derived from an EMBL/GenBank/DDBJ whole genome shotgun (WGS) entry which is preliminary data.</text>
</comment>
<keyword evidence="6" id="KW-1185">Reference proteome</keyword>
<dbReference type="CDD" id="cd03034">
    <property type="entry name" value="ArsC_ArsC"/>
    <property type="match status" value="1"/>
</dbReference>
<evidence type="ECO:0000313" key="5">
    <source>
        <dbReference type="EMBL" id="EQB13876.1"/>
    </source>
</evidence>
<name>T0HC28_9SPHN</name>
<dbReference type="EC" id="1.20.4.1" evidence="4"/>
<reference evidence="5 6" key="1">
    <citation type="journal article" date="2013" name="Genome Announc.">
        <title>Draft Genome Sequence of Sphingobium quisquiliarum Strain P25T, a Novel Hexachlorocyclohexane (HCH)-Degrading Bacterium Isolated from an HCH Dumpsite.</title>
        <authorList>
            <person name="Kumar Singh A."/>
            <person name="Sangwan N."/>
            <person name="Sharma A."/>
            <person name="Gupta V."/>
            <person name="Khurana J.P."/>
            <person name="Lal R."/>
        </authorList>
    </citation>
    <scope>NUCLEOTIDE SEQUENCE [LARGE SCALE GENOMIC DNA]</scope>
    <source>
        <strain evidence="5 6">P25</strain>
    </source>
</reference>
<dbReference type="RefSeq" id="WP_021236725.1">
    <property type="nucleotide sequence ID" value="NZ_ATHO01000013.1"/>
</dbReference>
<dbReference type="GO" id="GO:0008794">
    <property type="term" value="F:arsenate reductase (glutaredoxin) activity"/>
    <property type="evidence" value="ECO:0007669"/>
    <property type="project" value="UniProtKB-UniRule"/>
</dbReference>
<dbReference type="PANTHER" id="PTHR30041">
    <property type="entry name" value="ARSENATE REDUCTASE"/>
    <property type="match status" value="1"/>
</dbReference>
<comment type="similarity">
    <text evidence="1 3 4">Belongs to the ArsC family.</text>
</comment>
<evidence type="ECO:0000256" key="4">
    <source>
        <dbReference type="RuleBase" id="RU362029"/>
    </source>
</evidence>
<organism evidence="5 6">
    <name type="scientific">Sphingobium quisquiliarum P25</name>
    <dbReference type="NCBI Taxonomy" id="1329909"/>
    <lineage>
        <taxon>Bacteria</taxon>
        <taxon>Pseudomonadati</taxon>
        <taxon>Pseudomonadota</taxon>
        <taxon>Alphaproteobacteria</taxon>
        <taxon>Sphingomonadales</taxon>
        <taxon>Sphingomonadaceae</taxon>
        <taxon>Sphingobium</taxon>
    </lineage>
</organism>
<proteinExistence type="inferred from homology"/>
<keyword evidence="2 4" id="KW-0560">Oxidoreductase</keyword>
<evidence type="ECO:0000313" key="6">
    <source>
        <dbReference type="Proteomes" id="UP000015525"/>
    </source>
</evidence>
<dbReference type="Pfam" id="PF03960">
    <property type="entry name" value="ArsC"/>
    <property type="match status" value="1"/>
</dbReference>
<dbReference type="InterPro" id="IPR006659">
    <property type="entry name" value="Arsenate_reductase"/>
</dbReference>
<dbReference type="NCBIfam" id="TIGR00014">
    <property type="entry name" value="arsC"/>
    <property type="match status" value="1"/>
</dbReference>
<dbReference type="Proteomes" id="UP000015525">
    <property type="component" value="Unassembled WGS sequence"/>
</dbReference>
<accession>T0HC28</accession>
<comment type="catalytic activity">
    <reaction evidence="4">
        <text>[glutaredoxin]-dithiol + arsenate + glutathione + H(+) = glutathionyl-S-S-[glutaredoxin] + arsenite + H2O</text>
        <dbReference type="Rhea" id="RHEA:22016"/>
        <dbReference type="Rhea" id="RHEA-COMP:10729"/>
        <dbReference type="Rhea" id="RHEA-COMP:17668"/>
        <dbReference type="ChEBI" id="CHEBI:15377"/>
        <dbReference type="ChEBI" id="CHEBI:15378"/>
        <dbReference type="ChEBI" id="CHEBI:29242"/>
        <dbReference type="ChEBI" id="CHEBI:29950"/>
        <dbReference type="ChEBI" id="CHEBI:48597"/>
        <dbReference type="ChEBI" id="CHEBI:57925"/>
        <dbReference type="ChEBI" id="CHEBI:146199"/>
        <dbReference type="EC" id="1.20.4.1"/>
    </reaction>
</comment>
<dbReference type="InterPro" id="IPR036249">
    <property type="entry name" value="Thioredoxin-like_sf"/>
</dbReference>
<dbReference type="PANTHER" id="PTHR30041:SF4">
    <property type="entry name" value="ARSENATE REDUCTASE"/>
    <property type="match status" value="1"/>
</dbReference>
<gene>
    <name evidence="5" type="ORF">L288_02005</name>
</gene>
<dbReference type="PROSITE" id="PS51353">
    <property type="entry name" value="ARSC"/>
    <property type="match status" value="1"/>
</dbReference>
<protein>
    <recommendedName>
        <fullName evidence="4">Arsenate reductase</fullName>
        <ecNumber evidence="4">1.20.4.1</ecNumber>
    </recommendedName>
</protein>